<name>A0ABT9M021_9BACL</name>
<dbReference type="EMBL" id="JAURUO010000027">
    <property type="protein sequence ID" value="MDP9729885.1"/>
    <property type="molecule type" value="Genomic_DNA"/>
</dbReference>
<evidence type="ECO:0000313" key="1">
    <source>
        <dbReference type="EMBL" id="MDP9729885.1"/>
    </source>
</evidence>
<accession>A0ABT9M021</accession>
<comment type="caution">
    <text evidence="1">The sequence shown here is derived from an EMBL/GenBank/DDBJ whole genome shotgun (WGS) entry which is preliminary data.</text>
</comment>
<organism evidence="1 2">
    <name type="scientific">Alicyclobacillus tolerans</name>
    <dbReference type="NCBI Taxonomy" id="90970"/>
    <lineage>
        <taxon>Bacteria</taxon>
        <taxon>Bacillati</taxon>
        <taxon>Bacillota</taxon>
        <taxon>Bacilli</taxon>
        <taxon>Bacillales</taxon>
        <taxon>Alicyclobacillaceae</taxon>
        <taxon>Alicyclobacillus</taxon>
    </lineage>
</organism>
<dbReference type="Proteomes" id="UP001229209">
    <property type="component" value="Unassembled WGS sequence"/>
</dbReference>
<keyword evidence="2" id="KW-1185">Reference proteome</keyword>
<sequence>MLVTMVVSEGLKGVSSPGAEYWMMKNSQDVKESCSFVQLPCLPVRVVGLVRTDVVLECFLA</sequence>
<protein>
    <submittedName>
        <fullName evidence="1">Uncharacterized protein</fullName>
    </submittedName>
</protein>
<evidence type="ECO:0000313" key="2">
    <source>
        <dbReference type="Proteomes" id="UP001229209"/>
    </source>
</evidence>
<reference evidence="1 2" key="1">
    <citation type="submission" date="2023-07" db="EMBL/GenBank/DDBJ databases">
        <title>Genomic Encyclopedia of Type Strains, Phase IV (KMG-IV): sequencing the most valuable type-strain genomes for metagenomic binning, comparative biology and taxonomic classification.</title>
        <authorList>
            <person name="Goeker M."/>
        </authorList>
    </citation>
    <scope>NUCLEOTIDE SEQUENCE [LARGE SCALE GENOMIC DNA]</scope>
    <source>
        <strain evidence="1 2">DSM 25924</strain>
    </source>
</reference>
<proteinExistence type="predicted"/>
<gene>
    <name evidence="1" type="ORF">J2S04_002862</name>
</gene>